<evidence type="ECO:0000313" key="2">
    <source>
        <dbReference type="EMBL" id="SNB73108.1"/>
    </source>
</evidence>
<dbReference type="AlphaFoldDB" id="A0A212RKV8"/>
<feature type="region of interest" description="Disordered" evidence="1">
    <location>
        <begin position="1"/>
        <end position="22"/>
    </location>
</feature>
<organism evidence="2 3">
    <name type="scientific">Rhodoblastus acidophilus</name>
    <name type="common">Rhodopseudomonas acidophila</name>
    <dbReference type="NCBI Taxonomy" id="1074"/>
    <lineage>
        <taxon>Bacteria</taxon>
        <taxon>Pseudomonadati</taxon>
        <taxon>Pseudomonadota</taxon>
        <taxon>Alphaproteobacteria</taxon>
        <taxon>Hyphomicrobiales</taxon>
        <taxon>Rhodoblastaceae</taxon>
        <taxon>Rhodoblastus</taxon>
    </lineage>
</organism>
<reference evidence="3" key="1">
    <citation type="submission" date="2017-06" db="EMBL/GenBank/DDBJ databases">
        <authorList>
            <person name="Varghese N."/>
            <person name="Submissions S."/>
        </authorList>
    </citation>
    <scope>NUCLEOTIDE SEQUENCE [LARGE SCALE GENOMIC DNA]</scope>
    <source>
        <strain evidence="3">DSM 137</strain>
    </source>
</reference>
<proteinExistence type="predicted"/>
<gene>
    <name evidence="2" type="ORF">SAMN06265338_10571</name>
</gene>
<evidence type="ECO:0000256" key="1">
    <source>
        <dbReference type="SAM" id="MobiDB-lite"/>
    </source>
</evidence>
<dbReference type="RefSeq" id="WP_244593156.1">
    <property type="nucleotide sequence ID" value="NZ_FYDG01000005.1"/>
</dbReference>
<name>A0A212RKV8_RHOAC</name>
<accession>A0A212RKV8</accession>
<sequence>MLPGRDGRGPGDPPDDAEEARPPPRSYVFICCAPHGRVGVSTTARLLSDYFLASRRGFVGFDADPHEPDYAQRFSGRARNVDLNSTQGQIDVIDRLLVPDGEAKIIDLWSRSYDRFFTLIQDIGFVEEARSQNVEPVILFHADPSQASPSAAYQLAQALPTVETLLTYNEGAAPFGPQLQDKLALYPPHRRLKIGALDALVGRALQPLDLSLSYFLLDPPSEMSLVVRAGLKAWLTPIFAQFRAFEMRRALEDASWLI</sequence>
<dbReference type="EMBL" id="FYDG01000005">
    <property type="protein sequence ID" value="SNB73108.1"/>
    <property type="molecule type" value="Genomic_DNA"/>
</dbReference>
<evidence type="ECO:0008006" key="4">
    <source>
        <dbReference type="Google" id="ProtNLM"/>
    </source>
</evidence>
<evidence type="ECO:0000313" key="3">
    <source>
        <dbReference type="Proteomes" id="UP000198418"/>
    </source>
</evidence>
<dbReference type="Proteomes" id="UP000198418">
    <property type="component" value="Unassembled WGS sequence"/>
</dbReference>
<keyword evidence="3" id="KW-1185">Reference proteome</keyword>
<protein>
    <recommendedName>
        <fullName evidence="4">CobQ/CobB/MinD/ParA nucleotide binding domain-containing protein</fullName>
    </recommendedName>
</protein>